<dbReference type="PANTHER" id="PTHR20961">
    <property type="entry name" value="GLYCOSYLTRANSFERASE"/>
    <property type="match status" value="1"/>
</dbReference>
<evidence type="ECO:0000256" key="2">
    <source>
        <dbReference type="ARBA" id="ARBA00004881"/>
    </source>
</evidence>
<evidence type="ECO:0000313" key="10">
    <source>
        <dbReference type="EMBL" id="WOL19971.1"/>
    </source>
</evidence>
<evidence type="ECO:0000256" key="4">
    <source>
        <dbReference type="ARBA" id="ARBA00022679"/>
    </source>
</evidence>
<evidence type="ECO:0000256" key="6">
    <source>
        <dbReference type="ARBA" id="ARBA00022989"/>
    </source>
</evidence>
<organism evidence="10 11">
    <name type="scientific">Canna indica</name>
    <name type="common">Indian-shot</name>
    <dbReference type="NCBI Taxonomy" id="4628"/>
    <lineage>
        <taxon>Eukaryota</taxon>
        <taxon>Viridiplantae</taxon>
        <taxon>Streptophyta</taxon>
        <taxon>Embryophyta</taxon>
        <taxon>Tracheophyta</taxon>
        <taxon>Spermatophyta</taxon>
        <taxon>Magnoliopsida</taxon>
        <taxon>Liliopsida</taxon>
        <taxon>Zingiberales</taxon>
        <taxon>Cannaceae</taxon>
        <taxon>Canna</taxon>
    </lineage>
</organism>
<dbReference type="GO" id="GO:0000139">
    <property type="term" value="C:Golgi membrane"/>
    <property type="evidence" value="ECO:0007669"/>
    <property type="project" value="UniProtKB-SubCell"/>
</dbReference>
<dbReference type="Proteomes" id="UP001327560">
    <property type="component" value="Chromosome 9"/>
</dbReference>
<dbReference type="GO" id="GO:0016763">
    <property type="term" value="F:pentosyltransferase activity"/>
    <property type="evidence" value="ECO:0007669"/>
    <property type="project" value="UniProtKB-ARBA"/>
</dbReference>
<dbReference type="EMBL" id="CP136898">
    <property type="protein sequence ID" value="WOL19971.1"/>
    <property type="molecule type" value="Genomic_DNA"/>
</dbReference>
<name>A0AAQ3QP24_9LILI</name>
<gene>
    <name evidence="10" type="ORF">Cni_G28773</name>
</gene>
<sequence length="475" mass="54369">MTPTSHDHKSKSFNQSFSFSCHTKRSKCFITTFFIFLLLLLQIETLKSYFASSSSSFSWPLFQRPSFENDPSPCQETATELNRTRAILRGLITFLPLKDLNFADRPQSGHTWFMSAMNDTFEGDDSQHLYFPSEASSRRLLCLAARDVSDGARNSYGLAWREALPPNATLLPGLTFVSDTYYDYGNLWHGLSAVLPFASWHGRKLCMTPERWVLFHWGELRTGMGDWVRNISEAAIGKVRIEDLREYGEGPTCFEQAVVFRHNEGAMKKMRRREVYSMIRCKARAYCGVHSDVGDRKRVRMSLLLRLGARSFKNESAVISIFRKECEKVEGCSVKVAWGNNMTFCDQVKMMSETDVLISPHGAQLTNLFLMDKNSSVMEFYPKGWKELAGVGQYVYRWMADWAGMRHQGAWRDPNGEDCPSPANKLECFTFHKDRPIDHDEAYFAEWAAKVLKETKEFKLSEATKSASIDLCPCI</sequence>
<feature type="domain" description="Glycosyltransferase 61 catalytic" evidence="9">
    <location>
        <begin position="283"/>
        <end position="378"/>
    </location>
</feature>
<keyword evidence="4" id="KW-0808">Transferase</keyword>
<evidence type="ECO:0000259" key="9">
    <source>
        <dbReference type="Pfam" id="PF04577"/>
    </source>
</evidence>
<evidence type="ECO:0000256" key="1">
    <source>
        <dbReference type="ARBA" id="ARBA00004323"/>
    </source>
</evidence>
<keyword evidence="11" id="KW-1185">Reference proteome</keyword>
<keyword evidence="6" id="KW-1133">Transmembrane helix</keyword>
<accession>A0AAQ3QP24</accession>
<evidence type="ECO:0000256" key="5">
    <source>
        <dbReference type="ARBA" id="ARBA00022692"/>
    </source>
</evidence>
<dbReference type="InterPro" id="IPR007657">
    <property type="entry name" value="Glycosyltransferase_61"/>
</dbReference>
<evidence type="ECO:0000256" key="8">
    <source>
        <dbReference type="ARBA" id="ARBA00023180"/>
    </source>
</evidence>
<evidence type="ECO:0000313" key="11">
    <source>
        <dbReference type="Proteomes" id="UP001327560"/>
    </source>
</evidence>
<keyword evidence="8" id="KW-0325">Glycoprotein</keyword>
<comment type="pathway">
    <text evidence="2">Glycan metabolism.</text>
</comment>
<protein>
    <recommendedName>
        <fullName evidence="9">Glycosyltransferase 61 catalytic domain-containing protein</fullName>
    </recommendedName>
</protein>
<evidence type="ECO:0000256" key="3">
    <source>
        <dbReference type="ARBA" id="ARBA00022676"/>
    </source>
</evidence>
<keyword evidence="7" id="KW-0472">Membrane</keyword>
<keyword evidence="3" id="KW-0328">Glycosyltransferase</keyword>
<dbReference type="PANTHER" id="PTHR20961:SF38">
    <property type="entry name" value="PROTEIN O-LINKED-MANNOSE BETA-1,4-N-ACETYLGLUCOSAMINYLTRANSFERASE 2"/>
    <property type="match status" value="1"/>
</dbReference>
<reference evidence="10 11" key="1">
    <citation type="submission" date="2023-10" db="EMBL/GenBank/DDBJ databases">
        <title>Chromosome-scale genome assembly provides insights into flower coloration mechanisms of Canna indica.</title>
        <authorList>
            <person name="Li C."/>
        </authorList>
    </citation>
    <scope>NUCLEOTIDE SEQUENCE [LARGE SCALE GENOMIC DNA]</scope>
    <source>
        <tissue evidence="10">Flower</tissue>
    </source>
</reference>
<comment type="subcellular location">
    <subcellularLocation>
        <location evidence="1">Golgi apparatus membrane</location>
        <topology evidence="1">Single-pass type II membrane protein</topology>
    </subcellularLocation>
</comment>
<dbReference type="AlphaFoldDB" id="A0AAQ3QP24"/>
<dbReference type="Pfam" id="PF04577">
    <property type="entry name" value="Glyco_transf_61"/>
    <property type="match status" value="1"/>
</dbReference>
<evidence type="ECO:0000256" key="7">
    <source>
        <dbReference type="ARBA" id="ARBA00023136"/>
    </source>
</evidence>
<keyword evidence="5" id="KW-0812">Transmembrane</keyword>
<dbReference type="InterPro" id="IPR049625">
    <property type="entry name" value="Glyco_transf_61_cat"/>
</dbReference>
<proteinExistence type="predicted"/>